<name>A9V413_MONBE</name>
<dbReference type="SUPFAM" id="SSF51395">
    <property type="entry name" value="FMN-linked oxidoreductases"/>
    <property type="match status" value="1"/>
</dbReference>
<dbReference type="CDD" id="cd02801">
    <property type="entry name" value="DUS_like_FMN"/>
    <property type="match status" value="1"/>
</dbReference>
<dbReference type="InterPro" id="IPR013785">
    <property type="entry name" value="Aldolase_TIM"/>
</dbReference>
<dbReference type="GO" id="GO:0005737">
    <property type="term" value="C:cytoplasm"/>
    <property type="evidence" value="ECO:0000318"/>
    <property type="project" value="GO_Central"/>
</dbReference>
<dbReference type="KEGG" id="mbr:MONBRDRAFT_33161"/>
<dbReference type="GO" id="GO:0050660">
    <property type="term" value="F:flavin adenine dinucleotide binding"/>
    <property type="evidence" value="ECO:0007669"/>
    <property type="project" value="InterPro"/>
</dbReference>
<accession>A9V413</accession>
<sequence>MSAMYANKVMLAPMVRAGTLPTRLLALRYGADLVYSEELIDHRMLACRRVENPVLQTIDYIDGDGEVAFRTCAEEKNRVILQIGTSDPDRAARVAQMMAADVAGIDVNMGCPKPFSIKGDMGAALLRQPDRVRDILTSLVATTTKPITCKIRVLPTLEETLNLVNIIQDAGVAALGIHGRVPNQRPREPITDYQYEAIRAVAKACRIPVICNGGSLDMDSYDDILAFRDKCGCSSVMVARAAQYNMSIFSPQGLKTQQEVVKDYIKIAVDYNIVLDNMKYNVIKALHNLTTELGPQLHAVRTSRDLAVMFDLGDYYDAVAARHRELEASTGYSLRSTDNSDERMAKEALQSLLSPAAASAAEAALAADTEEDGQPAPKQSKLDAIVMPVVYTRAKRRKYRVPKEVLMAYTQRMQLEEPSFSSTPVNKKFVAVCHWLGEQYATSAGHGNRRYAEQAAALVALIGRGMARDTGEAIEYSAQLMDTAFKA</sequence>
<dbReference type="Proteomes" id="UP000001357">
    <property type="component" value="Unassembled WGS sequence"/>
</dbReference>
<dbReference type="GeneID" id="5892597"/>
<dbReference type="PANTHER" id="PTHR45936:SF1">
    <property type="entry name" value="TRNA-DIHYDROURIDINE(20) SYNTHASE [NAD(P)+]-LIKE"/>
    <property type="match status" value="1"/>
</dbReference>
<evidence type="ECO:0000259" key="7">
    <source>
        <dbReference type="Pfam" id="PF01207"/>
    </source>
</evidence>
<keyword evidence="5" id="KW-0560">Oxidoreductase</keyword>
<keyword evidence="4" id="KW-0819">tRNA processing</keyword>
<dbReference type="PROSITE" id="PS01136">
    <property type="entry name" value="UPF0034"/>
    <property type="match status" value="1"/>
</dbReference>
<dbReference type="EMBL" id="CH991557">
    <property type="protein sequence ID" value="EDQ87804.1"/>
    <property type="molecule type" value="Genomic_DNA"/>
</dbReference>
<evidence type="ECO:0000256" key="5">
    <source>
        <dbReference type="ARBA" id="ARBA00023002"/>
    </source>
</evidence>
<dbReference type="PANTHER" id="PTHR45936">
    <property type="entry name" value="TRNA-DIHYDROURIDINE(20) SYNTHASE [NAD(P)+]-LIKE"/>
    <property type="match status" value="1"/>
</dbReference>
<evidence type="ECO:0000256" key="4">
    <source>
        <dbReference type="ARBA" id="ARBA00022694"/>
    </source>
</evidence>
<evidence type="ECO:0008006" key="10">
    <source>
        <dbReference type="Google" id="ProtNLM"/>
    </source>
</evidence>
<organism evidence="8 9">
    <name type="scientific">Monosiga brevicollis</name>
    <name type="common">Choanoflagellate</name>
    <dbReference type="NCBI Taxonomy" id="81824"/>
    <lineage>
        <taxon>Eukaryota</taxon>
        <taxon>Choanoflagellata</taxon>
        <taxon>Craspedida</taxon>
        <taxon>Salpingoecidae</taxon>
        <taxon>Monosiga</taxon>
    </lineage>
</organism>
<dbReference type="SUPFAM" id="SSF54768">
    <property type="entry name" value="dsRNA-binding domain-like"/>
    <property type="match status" value="1"/>
</dbReference>
<dbReference type="OMA" id="HIELRHY"/>
<dbReference type="AlphaFoldDB" id="A9V413"/>
<dbReference type="GO" id="GO:0000049">
    <property type="term" value="F:tRNA binding"/>
    <property type="evidence" value="ECO:0007669"/>
    <property type="project" value="InterPro"/>
</dbReference>
<dbReference type="FunCoup" id="A9V413">
    <property type="interactions" value="845"/>
</dbReference>
<dbReference type="Gene3D" id="3.20.20.70">
    <property type="entry name" value="Aldolase class I"/>
    <property type="match status" value="1"/>
</dbReference>
<dbReference type="InterPro" id="IPR014720">
    <property type="entry name" value="dsRBD_dom"/>
</dbReference>
<dbReference type="InParanoid" id="A9V413"/>
<dbReference type="InterPro" id="IPR052582">
    <property type="entry name" value="tRNA-DUS-like"/>
</dbReference>
<feature type="domain" description="DRBM" evidence="6">
    <location>
        <begin position="402"/>
        <end position="461"/>
    </location>
</feature>
<dbReference type="eggNOG" id="KOG2334">
    <property type="taxonomic scope" value="Eukaryota"/>
</dbReference>
<keyword evidence="2" id="KW-0285">Flavoprotein</keyword>
<dbReference type="CDD" id="cd19871">
    <property type="entry name" value="DSRM_DUS2L"/>
    <property type="match status" value="1"/>
</dbReference>
<evidence type="ECO:0000256" key="2">
    <source>
        <dbReference type="ARBA" id="ARBA00022630"/>
    </source>
</evidence>
<evidence type="ECO:0000256" key="1">
    <source>
        <dbReference type="ARBA" id="ARBA00001917"/>
    </source>
</evidence>
<dbReference type="STRING" id="81824.A9V413"/>
<dbReference type="GO" id="GO:0002943">
    <property type="term" value="P:tRNA dihydrouridine synthesis"/>
    <property type="evidence" value="ECO:0000318"/>
    <property type="project" value="GO_Central"/>
</dbReference>
<dbReference type="Gene3D" id="3.30.160.20">
    <property type="match status" value="1"/>
</dbReference>
<reference evidence="8 9" key="1">
    <citation type="journal article" date="2008" name="Nature">
        <title>The genome of the choanoflagellate Monosiga brevicollis and the origin of metazoans.</title>
        <authorList>
            <consortium name="JGI Sequencing"/>
            <person name="King N."/>
            <person name="Westbrook M.J."/>
            <person name="Young S.L."/>
            <person name="Kuo A."/>
            <person name="Abedin M."/>
            <person name="Chapman J."/>
            <person name="Fairclough S."/>
            <person name="Hellsten U."/>
            <person name="Isogai Y."/>
            <person name="Letunic I."/>
            <person name="Marr M."/>
            <person name="Pincus D."/>
            <person name="Putnam N."/>
            <person name="Rokas A."/>
            <person name="Wright K.J."/>
            <person name="Zuzow R."/>
            <person name="Dirks W."/>
            <person name="Good M."/>
            <person name="Goodstein D."/>
            <person name="Lemons D."/>
            <person name="Li W."/>
            <person name="Lyons J.B."/>
            <person name="Morris A."/>
            <person name="Nichols S."/>
            <person name="Richter D.J."/>
            <person name="Salamov A."/>
            <person name="Bork P."/>
            <person name="Lim W.A."/>
            <person name="Manning G."/>
            <person name="Miller W.T."/>
            <person name="McGinnis W."/>
            <person name="Shapiro H."/>
            <person name="Tjian R."/>
            <person name="Grigoriev I.V."/>
            <person name="Rokhsar D."/>
        </authorList>
    </citation>
    <scope>NUCLEOTIDE SEQUENCE [LARGE SCALE GENOMIC DNA]</scope>
    <source>
        <strain evidence="9">MX1 / ATCC 50154</strain>
    </source>
</reference>
<feature type="domain" description="DUS-like FMN-binding" evidence="7">
    <location>
        <begin position="10"/>
        <end position="286"/>
    </location>
</feature>
<keyword evidence="3" id="KW-0288">FMN</keyword>
<dbReference type="Pfam" id="PF00035">
    <property type="entry name" value="dsrm"/>
    <property type="match status" value="1"/>
</dbReference>
<comment type="cofactor">
    <cofactor evidence="1">
        <name>FMN</name>
        <dbReference type="ChEBI" id="CHEBI:58210"/>
    </cofactor>
</comment>
<evidence type="ECO:0000313" key="8">
    <source>
        <dbReference type="EMBL" id="EDQ87804.1"/>
    </source>
</evidence>
<dbReference type="Pfam" id="PF01207">
    <property type="entry name" value="Dus"/>
    <property type="match status" value="1"/>
</dbReference>
<dbReference type="InterPro" id="IPR018517">
    <property type="entry name" value="tRNA_hU_synthase_CS"/>
</dbReference>
<dbReference type="InterPro" id="IPR044463">
    <property type="entry name" value="DUS2_DSRM"/>
</dbReference>
<proteinExistence type="predicted"/>
<evidence type="ECO:0000256" key="3">
    <source>
        <dbReference type="ARBA" id="ARBA00022643"/>
    </source>
</evidence>
<evidence type="ECO:0000259" key="6">
    <source>
        <dbReference type="Pfam" id="PF00035"/>
    </source>
</evidence>
<keyword evidence="9" id="KW-1185">Reference proteome</keyword>
<dbReference type="GO" id="GO:0017150">
    <property type="term" value="F:tRNA dihydrouridine synthase activity"/>
    <property type="evidence" value="ECO:0000318"/>
    <property type="project" value="GO_Central"/>
</dbReference>
<evidence type="ECO:0000313" key="9">
    <source>
        <dbReference type="Proteomes" id="UP000001357"/>
    </source>
</evidence>
<protein>
    <recommendedName>
        <fullName evidence="10">DUS-like FMN-binding domain-containing protein</fullName>
    </recommendedName>
</protein>
<dbReference type="RefSeq" id="XP_001747337.1">
    <property type="nucleotide sequence ID" value="XM_001747285.1"/>
</dbReference>
<gene>
    <name evidence="8" type="ORF">MONBRDRAFT_33161</name>
</gene>
<dbReference type="InterPro" id="IPR035587">
    <property type="entry name" value="DUS-like_FMN-bd"/>
</dbReference>